<dbReference type="SUPFAM" id="SSF51445">
    <property type="entry name" value="(Trans)glycosidases"/>
    <property type="match status" value="1"/>
</dbReference>
<name>A0ABT9YTH2_9STRE</name>
<dbReference type="Pfam" id="PF13204">
    <property type="entry name" value="Apiosidase"/>
    <property type="match status" value="1"/>
</dbReference>
<dbReference type="PANTHER" id="PTHR37836">
    <property type="entry name" value="LMO1036 PROTEIN"/>
    <property type="match status" value="1"/>
</dbReference>
<dbReference type="PANTHER" id="PTHR37836:SF3">
    <property type="entry name" value="ENDOGLUCANASE"/>
    <property type="match status" value="1"/>
</dbReference>
<sequence>MFKVSNNKRVFTKNGKETFYLADTCWSAFTNISEEDWEYYLNYRKEQGFNVIQVNMLWQWDSSSSRLGILPFSQKENGYFDYSQPNEDYFERAERMIGMAYEKGITVALVLLWANYIPDTWASQMNIRQVGLFPKELIEDYVTTIVSRYDRYEPLYIISGDTDFQTQEVIEEYYGKALEKVKELSPNSLTAMHIRGRYKEIPAYFLKEPSVDFYMYQSGHNQQFQETAYSLADYFYHKEPTKPVINSEPCYEMMGYSRREYGRFNRQDVRKVAWQSILAGANAGITYGAHGIWSWHDENLYFDSSIGEAFETPYDWREALKFEGASDYGFIRQFFETEQLFGIEPAQHLLLNGKSTGMLESSESRKTVATEIRIAENERLILVYVPSNIQIKLSGDYSQRDAYFIDLENNRRSGATCEFNLEKNQTTFKMSRFVHDTLLVILKQS</sequence>
<organism evidence="2 3">
    <name type="scientific">Streptococcus moroccensis</name>
    <dbReference type="NCBI Taxonomy" id="1451356"/>
    <lineage>
        <taxon>Bacteria</taxon>
        <taxon>Bacillati</taxon>
        <taxon>Bacillota</taxon>
        <taxon>Bacilli</taxon>
        <taxon>Lactobacillales</taxon>
        <taxon>Streptococcaceae</taxon>
        <taxon>Streptococcus</taxon>
    </lineage>
</organism>
<reference evidence="2 3" key="1">
    <citation type="submission" date="2023-07" db="EMBL/GenBank/DDBJ databases">
        <title>Genomic Encyclopedia of Type Strains, Phase IV (KMG-IV): sequencing the most valuable type-strain genomes for metagenomic binning, comparative biology and taxonomic classification.</title>
        <authorList>
            <person name="Goeker M."/>
        </authorList>
    </citation>
    <scope>NUCLEOTIDE SEQUENCE [LARGE SCALE GENOMIC DNA]</scope>
    <source>
        <strain evidence="2 3">DSM 105143</strain>
    </source>
</reference>
<accession>A0ABT9YTH2</accession>
<comment type="caution">
    <text evidence="2">The sequence shown here is derived from an EMBL/GenBank/DDBJ whole genome shotgun (WGS) entry which is preliminary data.</text>
</comment>
<evidence type="ECO:0000313" key="3">
    <source>
        <dbReference type="Proteomes" id="UP001223079"/>
    </source>
</evidence>
<dbReference type="RefSeq" id="WP_307121625.1">
    <property type="nucleotide sequence ID" value="NZ_JAUSTM010000007.1"/>
</dbReference>
<protein>
    <recommendedName>
        <fullName evidence="1">Apiosidase-like catalytic domain-containing protein</fullName>
    </recommendedName>
</protein>
<dbReference type="EMBL" id="JAUSTM010000007">
    <property type="protein sequence ID" value="MDQ0222425.1"/>
    <property type="molecule type" value="Genomic_DNA"/>
</dbReference>
<dbReference type="Gene3D" id="3.20.20.80">
    <property type="entry name" value="Glycosidases"/>
    <property type="match status" value="1"/>
</dbReference>
<dbReference type="InterPro" id="IPR025277">
    <property type="entry name" value="Apiosidase-like_cat_dom"/>
</dbReference>
<feature type="domain" description="Apiosidase-like catalytic" evidence="1">
    <location>
        <begin position="5"/>
        <end position="340"/>
    </location>
</feature>
<evidence type="ECO:0000313" key="2">
    <source>
        <dbReference type="EMBL" id="MDQ0222425.1"/>
    </source>
</evidence>
<dbReference type="InterPro" id="IPR017853">
    <property type="entry name" value="GH"/>
</dbReference>
<proteinExistence type="predicted"/>
<dbReference type="Proteomes" id="UP001223079">
    <property type="component" value="Unassembled WGS sequence"/>
</dbReference>
<keyword evidence="3" id="KW-1185">Reference proteome</keyword>
<gene>
    <name evidence="2" type="ORF">J2S23_000977</name>
</gene>
<evidence type="ECO:0000259" key="1">
    <source>
        <dbReference type="Pfam" id="PF13204"/>
    </source>
</evidence>